<evidence type="ECO:0000313" key="2">
    <source>
        <dbReference type="Proteomes" id="UP000002808"/>
    </source>
</evidence>
<dbReference type="PATRIC" id="fig|1145110.4.peg.1188"/>
<reference evidence="1 2" key="1">
    <citation type="submission" date="2012-08" db="EMBL/GenBank/DDBJ databases">
        <title>Comparative Sequence Analysis of H. pylori isolates.</title>
        <authorList>
            <person name="Blanchard T.G."/>
            <person name="Czinn S.J."/>
            <person name="McCracken C.M."/>
            <person name="Abolude K.A."/>
            <person name="Shefchek K.S."/>
            <person name="Maroo A.M."/>
            <person name="Santana-Cruz I.S."/>
            <person name="Tallon L.J."/>
            <person name="Ficke F.W.F."/>
        </authorList>
    </citation>
    <scope>NUCLEOTIDE SEQUENCE [LARGE SCALE GENOMIC DNA]</scope>
    <source>
        <strain evidence="1 2">R018c</strain>
    </source>
</reference>
<accession>K2KCD8</accession>
<proteinExistence type="predicted"/>
<dbReference type="EMBL" id="AMOQ01000004">
    <property type="protein sequence ID" value="EKE80474.1"/>
    <property type="molecule type" value="Genomic_DNA"/>
</dbReference>
<sequence>MSGVLPLNLPLERGVVGLSGWFKRYKGCGWVKTTRYDYPTLTK</sequence>
<evidence type="ECO:0000313" key="1">
    <source>
        <dbReference type="EMBL" id="EKE80474.1"/>
    </source>
</evidence>
<name>K2KCD8_HELPX</name>
<protein>
    <submittedName>
        <fullName evidence="1">Uncharacterized protein</fullName>
    </submittedName>
</protein>
<comment type="caution">
    <text evidence="1">The sequence shown here is derived from an EMBL/GenBank/DDBJ whole genome shotgun (WGS) entry which is preliminary data.</text>
</comment>
<dbReference type="Proteomes" id="UP000002808">
    <property type="component" value="Unassembled WGS sequence"/>
</dbReference>
<dbReference type="AlphaFoldDB" id="K2KCD8"/>
<organism evidence="1 2">
    <name type="scientific">Helicobacter pylori R018c</name>
    <dbReference type="NCBI Taxonomy" id="1145110"/>
    <lineage>
        <taxon>Bacteria</taxon>
        <taxon>Pseudomonadati</taxon>
        <taxon>Campylobacterota</taxon>
        <taxon>Epsilonproteobacteria</taxon>
        <taxon>Campylobacterales</taxon>
        <taxon>Helicobacteraceae</taxon>
        <taxon>Helicobacter</taxon>
    </lineage>
</organism>
<gene>
    <name evidence="1" type="ORF">OUC_1208</name>
</gene>